<evidence type="ECO:0000256" key="3">
    <source>
        <dbReference type="ARBA" id="ARBA00022840"/>
    </source>
</evidence>
<comment type="pathway">
    <text evidence="5">Cofactor biosynthesis; coenzyme A biosynthesis; CoA from (R)-pantothenate: step 5/5.</text>
</comment>
<evidence type="ECO:0000256" key="4">
    <source>
        <dbReference type="ARBA" id="ARBA00022993"/>
    </source>
</evidence>
<dbReference type="EC" id="2.7.1.24" evidence="5 6"/>
<accession>A0A1T5B6B2</accession>
<dbReference type="InterPro" id="IPR001977">
    <property type="entry name" value="Depp_CoAkinase"/>
</dbReference>
<dbReference type="SUPFAM" id="SSF52540">
    <property type="entry name" value="P-loop containing nucleoside triphosphate hydrolases"/>
    <property type="match status" value="1"/>
</dbReference>
<comment type="catalytic activity">
    <reaction evidence="5">
        <text>3'-dephospho-CoA + ATP = ADP + CoA + H(+)</text>
        <dbReference type="Rhea" id="RHEA:18245"/>
        <dbReference type="ChEBI" id="CHEBI:15378"/>
        <dbReference type="ChEBI" id="CHEBI:30616"/>
        <dbReference type="ChEBI" id="CHEBI:57287"/>
        <dbReference type="ChEBI" id="CHEBI:57328"/>
        <dbReference type="ChEBI" id="CHEBI:456216"/>
        <dbReference type="EC" id="2.7.1.24"/>
    </reaction>
</comment>
<comment type="subcellular location">
    <subcellularLocation>
        <location evidence="5">Cytoplasm</location>
    </subcellularLocation>
</comment>
<feature type="binding site" evidence="5">
    <location>
        <begin position="11"/>
        <end position="16"/>
    </location>
    <ligand>
        <name>ATP</name>
        <dbReference type="ChEBI" id="CHEBI:30616"/>
    </ligand>
</feature>
<evidence type="ECO:0000256" key="1">
    <source>
        <dbReference type="ARBA" id="ARBA00009018"/>
    </source>
</evidence>
<dbReference type="InterPro" id="IPR027417">
    <property type="entry name" value="P-loop_NTPase"/>
</dbReference>
<dbReference type="PROSITE" id="PS51219">
    <property type="entry name" value="DPCK"/>
    <property type="match status" value="1"/>
</dbReference>
<dbReference type="Pfam" id="PF01121">
    <property type="entry name" value="CoaE"/>
    <property type="match status" value="1"/>
</dbReference>
<dbReference type="PANTHER" id="PTHR10695">
    <property type="entry name" value="DEPHOSPHO-COA KINASE-RELATED"/>
    <property type="match status" value="1"/>
</dbReference>
<keyword evidence="5 7" id="KW-0418">Kinase</keyword>
<dbReference type="CDD" id="cd02022">
    <property type="entry name" value="DPCK"/>
    <property type="match status" value="1"/>
</dbReference>
<dbReference type="GO" id="GO:0005737">
    <property type="term" value="C:cytoplasm"/>
    <property type="evidence" value="ECO:0007669"/>
    <property type="project" value="UniProtKB-SubCell"/>
</dbReference>
<dbReference type="GO" id="GO:0004140">
    <property type="term" value="F:dephospho-CoA kinase activity"/>
    <property type="evidence" value="ECO:0007669"/>
    <property type="project" value="UniProtKB-UniRule"/>
</dbReference>
<keyword evidence="8" id="KW-1185">Reference proteome</keyword>
<dbReference type="AlphaFoldDB" id="A0A1T5B6B2"/>
<dbReference type="UniPathway" id="UPA00241">
    <property type="reaction ID" value="UER00356"/>
</dbReference>
<keyword evidence="5" id="KW-0963">Cytoplasm</keyword>
<evidence type="ECO:0000256" key="5">
    <source>
        <dbReference type="HAMAP-Rule" id="MF_00376"/>
    </source>
</evidence>
<proteinExistence type="inferred from homology"/>
<evidence type="ECO:0000256" key="2">
    <source>
        <dbReference type="ARBA" id="ARBA00022741"/>
    </source>
</evidence>
<dbReference type="EMBL" id="FUYQ01000006">
    <property type="protein sequence ID" value="SKB42766.1"/>
    <property type="molecule type" value="Genomic_DNA"/>
</dbReference>
<keyword evidence="2 5" id="KW-0547">Nucleotide-binding</keyword>
<dbReference type="Gene3D" id="3.40.50.300">
    <property type="entry name" value="P-loop containing nucleotide triphosphate hydrolases"/>
    <property type="match status" value="1"/>
</dbReference>
<dbReference type="GO" id="GO:0005524">
    <property type="term" value="F:ATP binding"/>
    <property type="evidence" value="ECO:0007669"/>
    <property type="project" value="UniProtKB-UniRule"/>
</dbReference>
<comment type="function">
    <text evidence="5">Catalyzes the phosphorylation of the 3'-hydroxyl group of dephosphocoenzyme A to form coenzyme A.</text>
</comment>
<keyword evidence="4 5" id="KW-0173">Coenzyme A biosynthesis</keyword>
<keyword evidence="3 5" id="KW-0067">ATP-binding</keyword>
<dbReference type="GO" id="GO:0015937">
    <property type="term" value="P:coenzyme A biosynthetic process"/>
    <property type="evidence" value="ECO:0007669"/>
    <property type="project" value="UniProtKB-UniRule"/>
</dbReference>
<protein>
    <recommendedName>
        <fullName evidence="5 6">Dephospho-CoA kinase</fullName>
        <ecNumber evidence="5 6">2.7.1.24</ecNumber>
    </recommendedName>
    <alternativeName>
        <fullName evidence="5">Dephosphocoenzyme A kinase</fullName>
    </alternativeName>
</protein>
<evidence type="ECO:0000313" key="7">
    <source>
        <dbReference type="EMBL" id="SKB42766.1"/>
    </source>
</evidence>
<dbReference type="HAMAP" id="MF_00376">
    <property type="entry name" value="Dephospho_CoA_kinase"/>
    <property type="match status" value="1"/>
</dbReference>
<dbReference type="PANTHER" id="PTHR10695:SF46">
    <property type="entry name" value="BIFUNCTIONAL COENZYME A SYNTHASE-RELATED"/>
    <property type="match status" value="1"/>
</dbReference>
<reference evidence="8" key="1">
    <citation type="submission" date="2017-02" db="EMBL/GenBank/DDBJ databases">
        <authorList>
            <person name="Varghese N."/>
            <person name="Submissions S."/>
        </authorList>
    </citation>
    <scope>NUCLEOTIDE SEQUENCE [LARGE SCALE GENOMIC DNA]</scope>
    <source>
        <strain evidence="8">DSM 24967</strain>
    </source>
</reference>
<gene>
    <name evidence="5" type="primary">coaE</name>
    <name evidence="7" type="ORF">SAMN05660349_01081</name>
</gene>
<sequence length="194" mass="21784">MKTIGITGGIGSGKSVVSALLELYGIPVYIADEESKRLTQSSPVIRKGLIELFDESIYTSEGLDKRRLASLIFGNPQMLKAVNSLIHPEVYKDYLQWAESKHTELCALESAILFESGFNKLADYTVMVYAPEEIRIQRAVNRDNSSRTDVTNRIKNQLPDEIKRDKSDFVILNDGIQALIPQVESLLKQIRPTL</sequence>
<comment type="similarity">
    <text evidence="1 5">Belongs to the CoaE family.</text>
</comment>
<dbReference type="RefSeq" id="WP_079682741.1">
    <property type="nucleotide sequence ID" value="NZ_FUYQ01000006.1"/>
</dbReference>
<dbReference type="NCBIfam" id="TIGR00152">
    <property type="entry name" value="dephospho-CoA kinase"/>
    <property type="match status" value="1"/>
</dbReference>
<name>A0A1T5B6B2_9BACT</name>
<dbReference type="Proteomes" id="UP000190852">
    <property type="component" value="Unassembled WGS sequence"/>
</dbReference>
<evidence type="ECO:0000313" key="8">
    <source>
        <dbReference type="Proteomes" id="UP000190852"/>
    </source>
</evidence>
<keyword evidence="5" id="KW-0808">Transferase</keyword>
<evidence type="ECO:0000256" key="6">
    <source>
        <dbReference type="NCBIfam" id="TIGR00152"/>
    </source>
</evidence>
<organism evidence="7 8">
    <name type="scientific">Parabacteroides chartae</name>
    <dbReference type="NCBI Taxonomy" id="1037355"/>
    <lineage>
        <taxon>Bacteria</taxon>
        <taxon>Pseudomonadati</taxon>
        <taxon>Bacteroidota</taxon>
        <taxon>Bacteroidia</taxon>
        <taxon>Bacteroidales</taxon>
        <taxon>Tannerellaceae</taxon>
        <taxon>Parabacteroides</taxon>
    </lineage>
</organism>